<feature type="domain" description="Immunity MXAN-0049 protein" evidence="1">
    <location>
        <begin position="46"/>
        <end position="186"/>
    </location>
</feature>
<dbReference type="EMBL" id="JACARV010000043">
    <property type="protein sequence ID" value="NWC81777.1"/>
    <property type="molecule type" value="Genomic_DNA"/>
</dbReference>
<gene>
    <name evidence="2" type="ORF">HX798_15990</name>
</gene>
<sequence length="194" mass="21890">MNYFTMLHEVVEGGYTDGEVSFSPKLNDYYQVGKCISLKGLSITVVLDKKIRSLKSDFFLTACGAFFGSRELSVVFEELDSNAELVKAEVKYFDGRPVEKDYFLIHLNQKIKCFDYERSDYSGKAMILKKLKSGELDAEYLARGVTKLCVDESKADGSHFLFLGDVIWIDPIVSEVFVSKVESKKLAIRFVALG</sequence>
<accession>A0A7Y7ZCD4</accession>
<evidence type="ECO:0000313" key="3">
    <source>
        <dbReference type="Proteomes" id="UP000542695"/>
    </source>
</evidence>
<proteinExistence type="predicted"/>
<reference evidence="2 3" key="1">
    <citation type="submission" date="2020-04" db="EMBL/GenBank/DDBJ databases">
        <title>Molecular characterization of pseudomonads from Agaricus bisporus reveal novel blotch 2 pathogens in Western Europe.</title>
        <authorList>
            <person name="Taparia T."/>
            <person name="Krijger M."/>
            <person name="Haynes E."/>
            <person name="Elpinstone J.G."/>
            <person name="Noble R."/>
            <person name="Van Der Wolf J."/>
        </authorList>
    </citation>
    <scope>NUCLEOTIDE SEQUENCE [LARGE SCALE GENOMIC DNA]</scope>
    <source>
        <strain evidence="2 3">P7765</strain>
    </source>
</reference>
<dbReference type="Proteomes" id="UP000542695">
    <property type="component" value="Unassembled WGS sequence"/>
</dbReference>
<evidence type="ECO:0000259" key="1">
    <source>
        <dbReference type="Pfam" id="PF07791"/>
    </source>
</evidence>
<protein>
    <recommendedName>
        <fullName evidence="1">Immunity MXAN-0049 protein domain-containing protein</fullName>
    </recommendedName>
</protein>
<comment type="caution">
    <text evidence="2">The sequence shown here is derived from an EMBL/GenBank/DDBJ whole genome shotgun (WGS) entry which is preliminary data.</text>
</comment>
<dbReference type="InterPro" id="IPR012433">
    <property type="entry name" value="Imm11"/>
</dbReference>
<dbReference type="RefSeq" id="WP_161872492.1">
    <property type="nucleotide sequence ID" value="NZ_JACARV010000043.1"/>
</dbReference>
<evidence type="ECO:0000313" key="2">
    <source>
        <dbReference type="EMBL" id="NWC81777.1"/>
    </source>
</evidence>
<name>A0A7Y7ZCD4_PSEPU</name>
<dbReference type="AlphaFoldDB" id="A0A7Y7ZCD4"/>
<dbReference type="Pfam" id="PF07791">
    <property type="entry name" value="Imm11"/>
    <property type="match status" value="1"/>
</dbReference>
<organism evidence="2 3">
    <name type="scientific">Pseudomonas putida</name>
    <name type="common">Arthrobacter siderocapsulatus</name>
    <dbReference type="NCBI Taxonomy" id="303"/>
    <lineage>
        <taxon>Bacteria</taxon>
        <taxon>Pseudomonadati</taxon>
        <taxon>Pseudomonadota</taxon>
        <taxon>Gammaproteobacteria</taxon>
        <taxon>Pseudomonadales</taxon>
        <taxon>Pseudomonadaceae</taxon>
        <taxon>Pseudomonas</taxon>
    </lineage>
</organism>